<feature type="chain" id="PRO_5017597057" description="Tetratricopeptide repeat protein" evidence="1">
    <location>
        <begin position="28"/>
        <end position="285"/>
    </location>
</feature>
<dbReference type="Proteomes" id="UP000257323">
    <property type="component" value="Unassembled WGS sequence"/>
</dbReference>
<reference evidence="2 3" key="1">
    <citation type="submission" date="2018-08" db="EMBL/GenBank/DDBJ databases">
        <title>Genome analysis of the thermophilic bacterium of the candidate phylum Aminicenantes from deep subsurface aquifer revealed its physiology and ecological role.</title>
        <authorList>
            <person name="Kadnikov V.V."/>
            <person name="Mardanov A.V."/>
            <person name="Beletsky A.V."/>
            <person name="Karnachuk O.V."/>
            <person name="Ravin N.V."/>
        </authorList>
    </citation>
    <scope>NUCLEOTIDE SEQUENCE [LARGE SCALE GENOMIC DNA]</scope>
    <source>
        <strain evidence="2">BY38</strain>
    </source>
</reference>
<dbReference type="AlphaFoldDB" id="A0A3E2BL48"/>
<organism evidence="2 3">
    <name type="scientific">Candidatus Saccharicenans subterraneus</name>
    <dbReference type="NCBI Taxonomy" id="2508984"/>
    <lineage>
        <taxon>Bacteria</taxon>
        <taxon>Candidatus Aminicenantota</taxon>
        <taxon>Candidatus Aminicenantia</taxon>
        <taxon>Candidatus Aminicenantales</taxon>
        <taxon>Candidatus Saccharicenantaceae</taxon>
        <taxon>Candidatus Saccharicenans</taxon>
    </lineage>
</organism>
<evidence type="ECO:0000313" key="2">
    <source>
        <dbReference type="EMBL" id="RFT15414.1"/>
    </source>
</evidence>
<dbReference type="InterPro" id="IPR011990">
    <property type="entry name" value="TPR-like_helical_dom_sf"/>
</dbReference>
<gene>
    <name evidence="2" type="ORF">OP8BY_0304</name>
</gene>
<dbReference type="InterPro" id="IPR019734">
    <property type="entry name" value="TPR_rpt"/>
</dbReference>
<evidence type="ECO:0000256" key="1">
    <source>
        <dbReference type="SAM" id="SignalP"/>
    </source>
</evidence>
<dbReference type="Pfam" id="PF13174">
    <property type="entry name" value="TPR_6"/>
    <property type="match status" value="2"/>
</dbReference>
<evidence type="ECO:0000313" key="3">
    <source>
        <dbReference type="Proteomes" id="UP000257323"/>
    </source>
</evidence>
<dbReference type="EMBL" id="QUAH01000009">
    <property type="protein sequence ID" value="RFT15414.1"/>
    <property type="molecule type" value="Genomic_DNA"/>
</dbReference>
<feature type="signal peptide" evidence="1">
    <location>
        <begin position="1"/>
        <end position="27"/>
    </location>
</feature>
<comment type="caution">
    <text evidence="2">The sequence shown here is derived from an EMBL/GenBank/DDBJ whole genome shotgun (WGS) entry which is preliminary data.</text>
</comment>
<name>A0A3E2BL48_9BACT</name>
<protein>
    <recommendedName>
        <fullName evidence="4">Tetratricopeptide repeat protein</fullName>
    </recommendedName>
</protein>
<accession>A0A3E2BL48</accession>
<evidence type="ECO:0008006" key="4">
    <source>
        <dbReference type="Google" id="ProtNLM"/>
    </source>
</evidence>
<proteinExistence type="predicted"/>
<sequence>MKKNINLILIIAVLLALGAGQPASGQARGGEDERLLQEAKLLIFDKNWTEAEKKLTSLINNHPQSSYYSQALFYLGKSQSEQTGKEKAALDSFQAFLKRPDRSQGLVEEAEIAIIDLAFRLFNQGQKEYGRLLLDRLSSPSRVIRYYAAMKMSYLKDKDLAGQALPVLRKLIETEKDQELVDRARIAVLRISPQALKDIPDRPGREGLRLLKIRVYEKGKKAPSLSINLPLALADLAIQAMSEEEKARIKEKGYDLNRIISDLATAKEKLVRIEEDGNIIEIWIE</sequence>
<dbReference type="Gene3D" id="1.25.40.10">
    <property type="entry name" value="Tetratricopeptide repeat domain"/>
    <property type="match status" value="1"/>
</dbReference>
<keyword evidence="1" id="KW-0732">Signal</keyword>